<evidence type="ECO:0000256" key="1">
    <source>
        <dbReference type="ARBA" id="ARBA00022737"/>
    </source>
</evidence>
<dbReference type="SMART" id="SM00116">
    <property type="entry name" value="CBS"/>
    <property type="match status" value="2"/>
</dbReference>
<dbReference type="Proteomes" id="UP000032254">
    <property type="component" value="Unassembled WGS sequence"/>
</dbReference>
<dbReference type="InterPro" id="IPR000644">
    <property type="entry name" value="CBS_dom"/>
</dbReference>
<dbReference type="PROSITE" id="PS51371">
    <property type="entry name" value="CBS"/>
    <property type="match status" value="2"/>
</dbReference>
<dbReference type="InterPro" id="IPR046342">
    <property type="entry name" value="CBS_dom_sf"/>
</dbReference>
<proteinExistence type="predicted"/>
<sequence>MTTVGEFMTTRLVTMDGHETLTAAAREMRDSAIGDVVVTAGDDVVGIVTDRDIAVRGVAEEMDPNTTRLNQITSRDVITVSQYDDAVAAADLMRTYAVRRLPVIDDGRLVGLVSMGDLAVEREPQSVLADISADDPNN</sequence>
<name>A0A0D0WXH5_9ACTN</name>
<protein>
    <submittedName>
        <fullName evidence="4">Oxidoreductase</fullName>
    </submittedName>
</protein>
<dbReference type="OrthoDB" id="9789996at2"/>
<evidence type="ECO:0000256" key="2">
    <source>
        <dbReference type="PROSITE-ProRule" id="PRU00703"/>
    </source>
</evidence>
<keyword evidence="2" id="KW-0129">CBS domain</keyword>
<dbReference type="RefSeq" id="WP_043966193.1">
    <property type="nucleotide sequence ID" value="NZ_CBDREH010000032.1"/>
</dbReference>
<dbReference type="EMBL" id="JXSX01000002">
    <property type="protein sequence ID" value="KIR63334.1"/>
    <property type="molecule type" value="Genomic_DNA"/>
</dbReference>
<evidence type="ECO:0000313" key="4">
    <source>
        <dbReference type="EMBL" id="KIR63334.1"/>
    </source>
</evidence>
<feature type="domain" description="CBS" evidence="3">
    <location>
        <begin position="8"/>
        <end position="64"/>
    </location>
</feature>
<reference evidence="4 5" key="1">
    <citation type="submission" date="2015-01" db="EMBL/GenBank/DDBJ databases">
        <title>Sequencing and annotation of Micromonospora carbonacea strain JXNU-1 genome.</title>
        <authorList>
            <person name="Long Z."/>
            <person name="Huang Y."/>
            <person name="Jiang Y."/>
        </authorList>
    </citation>
    <scope>NUCLEOTIDE SEQUENCE [LARGE SCALE GENOMIC DNA]</scope>
    <source>
        <strain evidence="4 5">JXNU-1</strain>
    </source>
</reference>
<dbReference type="PANTHER" id="PTHR48108">
    <property type="entry name" value="CBS DOMAIN-CONTAINING PROTEIN CBSX2, CHLOROPLASTIC"/>
    <property type="match status" value="1"/>
</dbReference>
<gene>
    <name evidence="4" type="ORF">TK50_21080</name>
</gene>
<comment type="caution">
    <text evidence="4">The sequence shown here is derived from an EMBL/GenBank/DDBJ whole genome shotgun (WGS) entry which is preliminary data.</text>
</comment>
<dbReference type="Gene3D" id="3.10.580.10">
    <property type="entry name" value="CBS-domain"/>
    <property type="match status" value="1"/>
</dbReference>
<keyword evidence="1" id="KW-0677">Repeat</keyword>
<dbReference type="PANTHER" id="PTHR48108:SF34">
    <property type="entry name" value="CBS DOMAIN-CONTAINING PROTEIN YHCV"/>
    <property type="match status" value="1"/>
</dbReference>
<feature type="domain" description="CBS" evidence="3">
    <location>
        <begin position="72"/>
        <end position="131"/>
    </location>
</feature>
<dbReference type="InterPro" id="IPR051462">
    <property type="entry name" value="CBS_domain-containing"/>
</dbReference>
<dbReference type="GeneID" id="301306549"/>
<accession>A0A0D0WXH5</accession>
<dbReference type="SUPFAM" id="SSF54631">
    <property type="entry name" value="CBS-domain pair"/>
    <property type="match status" value="1"/>
</dbReference>
<evidence type="ECO:0000259" key="3">
    <source>
        <dbReference type="PROSITE" id="PS51371"/>
    </source>
</evidence>
<dbReference type="PATRIC" id="fig|47853.6.peg.4410"/>
<evidence type="ECO:0000313" key="5">
    <source>
        <dbReference type="Proteomes" id="UP000032254"/>
    </source>
</evidence>
<keyword evidence="5" id="KW-1185">Reference proteome</keyword>
<dbReference type="Pfam" id="PF00571">
    <property type="entry name" value="CBS"/>
    <property type="match status" value="2"/>
</dbReference>
<dbReference type="AlphaFoldDB" id="A0A0D0WXH5"/>
<organism evidence="4 5">
    <name type="scientific">Micromonospora haikouensis</name>
    <dbReference type="NCBI Taxonomy" id="686309"/>
    <lineage>
        <taxon>Bacteria</taxon>
        <taxon>Bacillati</taxon>
        <taxon>Actinomycetota</taxon>
        <taxon>Actinomycetes</taxon>
        <taxon>Micromonosporales</taxon>
        <taxon>Micromonosporaceae</taxon>
        <taxon>Micromonospora</taxon>
    </lineage>
</organism>